<accession>A0AAN8HSR1</accession>
<dbReference type="EMBL" id="JAURVH010001518">
    <property type="protein sequence ID" value="KAK5927334.1"/>
    <property type="molecule type" value="Genomic_DNA"/>
</dbReference>
<name>A0AAN8HSR1_CHAGU</name>
<protein>
    <submittedName>
        <fullName evidence="1">Uncharacterized protein</fullName>
    </submittedName>
</protein>
<dbReference type="AlphaFoldDB" id="A0AAN8HSR1"/>
<gene>
    <name evidence="1" type="ORF">CgunFtcFv8_012499</name>
</gene>
<proteinExistence type="predicted"/>
<dbReference type="Proteomes" id="UP001331515">
    <property type="component" value="Unassembled WGS sequence"/>
</dbReference>
<reference evidence="1 2" key="1">
    <citation type="journal article" date="2023" name="Mol. Biol. Evol.">
        <title>Genomics of Secondarily Temperate Adaptation in the Only Non-Antarctic Icefish.</title>
        <authorList>
            <person name="Rivera-Colon A.G."/>
            <person name="Rayamajhi N."/>
            <person name="Minhas B.F."/>
            <person name="Madrigal G."/>
            <person name="Bilyk K.T."/>
            <person name="Yoon V."/>
            <person name="Hune M."/>
            <person name="Gregory S."/>
            <person name="Cheng C.H.C."/>
            <person name="Catchen J.M."/>
        </authorList>
    </citation>
    <scope>NUCLEOTIDE SEQUENCE [LARGE SCALE GENOMIC DNA]</scope>
    <source>
        <tissue evidence="1">White muscle</tissue>
    </source>
</reference>
<comment type="caution">
    <text evidence="1">The sequence shown here is derived from an EMBL/GenBank/DDBJ whole genome shotgun (WGS) entry which is preliminary data.</text>
</comment>
<organism evidence="1 2">
    <name type="scientific">Champsocephalus gunnari</name>
    <name type="common">Mackerel icefish</name>
    <dbReference type="NCBI Taxonomy" id="52237"/>
    <lineage>
        <taxon>Eukaryota</taxon>
        <taxon>Metazoa</taxon>
        <taxon>Chordata</taxon>
        <taxon>Craniata</taxon>
        <taxon>Vertebrata</taxon>
        <taxon>Euteleostomi</taxon>
        <taxon>Actinopterygii</taxon>
        <taxon>Neopterygii</taxon>
        <taxon>Teleostei</taxon>
        <taxon>Neoteleostei</taxon>
        <taxon>Acanthomorphata</taxon>
        <taxon>Eupercaria</taxon>
        <taxon>Perciformes</taxon>
        <taxon>Notothenioidei</taxon>
        <taxon>Channichthyidae</taxon>
        <taxon>Champsocephalus</taxon>
    </lineage>
</organism>
<evidence type="ECO:0000313" key="2">
    <source>
        <dbReference type="Proteomes" id="UP001331515"/>
    </source>
</evidence>
<evidence type="ECO:0000313" key="1">
    <source>
        <dbReference type="EMBL" id="KAK5927334.1"/>
    </source>
</evidence>
<sequence length="116" mass="13308">MEVQMWIDVLLQLFHSIGWSWSYFHIDHGIDRRVQTSRRGTYPLAAAVKKPTSIQRHLQSVLGNRERRQTIKYSSLLPRSKDSSTISALSVAQYRRVSPSSLSQSLLDANCPQHDD</sequence>
<keyword evidence="2" id="KW-1185">Reference proteome</keyword>